<evidence type="ECO:0000259" key="3">
    <source>
        <dbReference type="PROSITE" id="PS50893"/>
    </source>
</evidence>
<keyword evidence="5" id="KW-1185">Reference proteome</keyword>
<protein>
    <submittedName>
        <fullName evidence="4">ABC transporter ATP-binding protein</fullName>
    </submittedName>
</protein>
<dbReference type="InterPro" id="IPR003439">
    <property type="entry name" value="ABC_transporter-like_ATP-bd"/>
</dbReference>
<dbReference type="PATRIC" id="fig|946077.3.peg.2011"/>
<dbReference type="PANTHER" id="PTHR43038">
    <property type="entry name" value="ATP-BINDING CASSETTE, SUB-FAMILY H, MEMBER 1"/>
    <property type="match status" value="1"/>
</dbReference>
<keyword evidence="1" id="KW-0547">Nucleotide-binding</keyword>
<evidence type="ECO:0000256" key="1">
    <source>
        <dbReference type="ARBA" id="ARBA00022741"/>
    </source>
</evidence>
<dbReference type="PROSITE" id="PS50893">
    <property type="entry name" value="ABC_TRANSPORTER_2"/>
    <property type="match status" value="1"/>
</dbReference>
<organism evidence="4 5">
    <name type="scientific">Imtechella halotolerans K1</name>
    <dbReference type="NCBI Taxonomy" id="946077"/>
    <lineage>
        <taxon>Bacteria</taxon>
        <taxon>Pseudomonadati</taxon>
        <taxon>Bacteroidota</taxon>
        <taxon>Flavobacteriia</taxon>
        <taxon>Flavobacteriales</taxon>
        <taxon>Flavobacteriaceae</taxon>
        <taxon>Imtechella</taxon>
    </lineage>
</organism>
<dbReference type="InterPro" id="IPR027417">
    <property type="entry name" value="P-loop_NTPase"/>
</dbReference>
<dbReference type="RefSeq" id="WP_008240088.1">
    <property type="nucleotide sequence ID" value="NZ_AJJU01000017.1"/>
</dbReference>
<name>I0WBW7_9FLAO</name>
<dbReference type="GO" id="GO:0005524">
    <property type="term" value="F:ATP binding"/>
    <property type="evidence" value="ECO:0007669"/>
    <property type="project" value="UniProtKB-KW"/>
</dbReference>
<sequence>MDTLLLTNIHKSFDKRILLQNVEFECKVGQIIGVLGRNGCGKSTLLKMIFGTEKADTIGIKINSKVYTPKEIIPSRRIGYLPQVTFLPKDIMVRDIISVFFPNGELQDLIFYAPKVSSFETTKVGNLSLGQLRYLELLLMGNLPHTFLLLDEPFSMIEPLYKEVIKEFLIELKNSKGIILTDHYYNDVLEITTKNYVITDAQIVPILDKADLVFYDYLRSYE</sequence>
<dbReference type="Pfam" id="PF00005">
    <property type="entry name" value="ABC_tran"/>
    <property type="match status" value="1"/>
</dbReference>
<reference evidence="4 5" key="1">
    <citation type="journal article" date="2012" name="J. Bacteriol.">
        <title>Genome Sequence of the Halotolerant Bacterium Imtechella halotolerans K1T.</title>
        <authorList>
            <person name="Kumar S."/>
            <person name="Vikram S."/>
            <person name="Subramanian S."/>
            <person name="Raghava G.P."/>
            <person name="Pinnaka A.K."/>
        </authorList>
    </citation>
    <scope>NUCLEOTIDE SEQUENCE [LARGE SCALE GENOMIC DNA]</scope>
    <source>
        <strain evidence="4 5">K1</strain>
    </source>
</reference>
<accession>I0WBW7</accession>
<dbReference type="InterPro" id="IPR003593">
    <property type="entry name" value="AAA+_ATPase"/>
</dbReference>
<dbReference type="eggNOG" id="COG1120">
    <property type="taxonomic scope" value="Bacteria"/>
</dbReference>
<gene>
    <name evidence="4" type="ORF">W5A_09970</name>
</gene>
<evidence type="ECO:0000313" key="5">
    <source>
        <dbReference type="Proteomes" id="UP000005938"/>
    </source>
</evidence>
<proteinExistence type="predicted"/>
<dbReference type="Gene3D" id="3.40.50.300">
    <property type="entry name" value="P-loop containing nucleotide triphosphate hydrolases"/>
    <property type="match status" value="1"/>
</dbReference>
<dbReference type="AlphaFoldDB" id="I0WBW7"/>
<dbReference type="Proteomes" id="UP000005938">
    <property type="component" value="Unassembled WGS sequence"/>
</dbReference>
<dbReference type="OrthoDB" id="9801987at2"/>
<feature type="domain" description="ABC transporter" evidence="3">
    <location>
        <begin position="4"/>
        <end position="222"/>
    </location>
</feature>
<dbReference type="SMART" id="SM00382">
    <property type="entry name" value="AAA"/>
    <property type="match status" value="1"/>
</dbReference>
<keyword evidence="2 4" id="KW-0067">ATP-binding</keyword>
<evidence type="ECO:0000313" key="4">
    <source>
        <dbReference type="EMBL" id="EID73883.1"/>
    </source>
</evidence>
<dbReference type="GO" id="GO:0016887">
    <property type="term" value="F:ATP hydrolysis activity"/>
    <property type="evidence" value="ECO:0007669"/>
    <property type="project" value="InterPro"/>
</dbReference>
<dbReference type="STRING" id="946077.W5A_09970"/>
<comment type="caution">
    <text evidence="4">The sequence shown here is derived from an EMBL/GenBank/DDBJ whole genome shotgun (WGS) entry which is preliminary data.</text>
</comment>
<dbReference type="SUPFAM" id="SSF52540">
    <property type="entry name" value="P-loop containing nucleoside triphosphate hydrolases"/>
    <property type="match status" value="1"/>
</dbReference>
<dbReference type="EMBL" id="AJJU01000017">
    <property type="protein sequence ID" value="EID73883.1"/>
    <property type="molecule type" value="Genomic_DNA"/>
</dbReference>
<dbReference type="PANTHER" id="PTHR43038:SF3">
    <property type="entry name" value="ABC TRANSPORTER G FAMILY MEMBER 20 ISOFORM X1"/>
    <property type="match status" value="1"/>
</dbReference>
<evidence type="ECO:0000256" key="2">
    <source>
        <dbReference type="ARBA" id="ARBA00022840"/>
    </source>
</evidence>